<dbReference type="Pfam" id="PF03466">
    <property type="entry name" value="LysR_substrate"/>
    <property type="match status" value="1"/>
</dbReference>
<comment type="caution">
    <text evidence="6">The sequence shown here is derived from an EMBL/GenBank/DDBJ whole genome shotgun (WGS) entry which is preliminary data.</text>
</comment>
<proteinExistence type="inferred from homology"/>
<keyword evidence="3" id="KW-0238">DNA-binding</keyword>
<dbReference type="PANTHER" id="PTHR30346">
    <property type="entry name" value="TRANSCRIPTIONAL DUAL REGULATOR HCAR-RELATED"/>
    <property type="match status" value="1"/>
</dbReference>
<dbReference type="PRINTS" id="PR00039">
    <property type="entry name" value="HTHLYSR"/>
</dbReference>
<evidence type="ECO:0000256" key="3">
    <source>
        <dbReference type="ARBA" id="ARBA00023125"/>
    </source>
</evidence>
<evidence type="ECO:0000313" key="7">
    <source>
        <dbReference type="Proteomes" id="UP000438699"/>
    </source>
</evidence>
<dbReference type="Gene3D" id="3.40.190.290">
    <property type="match status" value="1"/>
</dbReference>
<sequence>MELYQLRTFVIVAEEGHLTRAAERLFASQPTVSSHIKALERELGVPLFLRTPRGMRLTETGRRLRDRAANILKGAEDLRREAQVLSKQLVGDVRLGLNTDAEFLRVVPLITTLADVHPGLNLQFVQSSSGAIQEELKSGTLDGGFIFGEPRTRDIVAIPLLETQFYGAYPASWEEEVGSAPMERLAHVPWIHTAKDCPCQSLLDRLFDANGLKIAKTTEVDGDEVTKVLVASGKGMALLREDEIAAANRSGHEGHEVRYRELEGISLNLCFAHLRRRESDPVMQAVVRTALRVWAKKDETPS</sequence>
<dbReference type="Gene3D" id="1.10.10.10">
    <property type="entry name" value="Winged helix-like DNA-binding domain superfamily/Winged helix DNA-binding domain"/>
    <property type="match status" value="1"/>
</dbReference>
<dbReference type="InterPro" id="IPR000847">
    <property type="entry name" value="LysR_HTH_N"/>
</dbReference>
<evidence type="ECO:0000256" key="1">
    <source>
        <dbReference type="ARBA" id="ARBA00009437"/>
    </source>
</evidence>
<dbReference type="GO" id="GO:0032993">
    <property type="term" value="C:protein-DNA complex"/>
    <property type="evidence" value="ECO:0007669"/>
    <property type="project" value="TreeGrafter"/>
</dbReference>
<dbReference type="EMBL" id="WAIE01000003">
    <property type="protein sequence ID" value="KAB1441900.1"/>
    <property type="molecule type" value="Genomic_DNA"/>
</dbReference>
<keyword evidence="4" id="KW-0804">Transcription</keyword>
<gene>
    <name evidence="6" type="ORF">F8A88_09970</name>
</gene>
<evidence type="ECO:0000313" key="6">
    <source>
        <dbReference type="EMBL" id="KAB1441900.1"/>
    </source>
</evidence>
<dbReference type="PROSITE" id="PS50931">
    <property type="entry name" value="HTH_LYSR"/>
    <property type="match status" value="1"/>
</dbReference>
<dbReference type="SUPFAM" id="SSF46785">
    <property type="entry name" value="Winged helix' DNA-binding domain"/>
    <property type="match status" value="1"/>
</dbReference>
<dbReference type="CDD" id="cd05466">
    <property type="entry name" value="PBP2_LTTR_substrate"/>
    <property type="match status" value="1"/>
</dbReference>
<dbReference type="PANTHER" id="PTHR30346:SF28">
    <property type="entry name" value="HTH-TYPE TRANSCRIPTIONAL REGULATOR CYNR"/>
    <property type="match status" value="1"/>
</dbReference>
<evidence type="ECO:0000256" key="4">
    <source>
        <dbReference type="ARBA" id="ARBA00023163"/>
    </source>
</evidence>
<dbReference type="Proteomes" id="UP000438699">
    <property type="component" value="Unassembled WGS sequence"/>
</dbReference>
<reference evidence="6 7" key="1">
    <citation type="journal article" date="2017" name="Int. J. Syst. Evol. Microbiol.">
        <title>Desulfovibrio senegalensis sp. nov., a mesophilic sulfate reducer isolated from marine sediment.</title>
        <authorList>
            <person name="Thioye A."/>
            <person name="Gam Z.B.A."/>
            <person name="Mbengue M."/>
            <person name="Cayol J.L."/>
            <person name="Joseph-Bartoli M."/>
            <person name="Toure-Kane C."/>
            <person name="Labat M."/>
        </authorList>
    </citation>
    <scope>NUCLEOTIDE SEQUENCE [LARGE SCALE GENOMIC DNA]</scope>
    <source>
        <strain evidence="6 7">DSM 101509</strain>
    </source>
</reference>
<evidence type="ECO:0000259" key="5">
    <source>
        <dbReference type="PROSITE" id="PS50931"/>
    </source>
</evidence>
<dbReference type="RefSeq" id="WP_151150992.1">
    <property type="nucleotide sequence ID" value="NZ_WAIE01000003.1"/>
</dbReference>
<protein>
    <submittedName>
        <fullName evidence="6">LysR family transcriptional regulator</fullName>
    </submittedName>
</protein>
<comment type="similarity">
    <text evidence="1">Belongs to the LysR transcriptional regulatory family.</text>
</comment>
<dbReference type="InterPro" id="IPR036390">
    <property type="entry name" value="WH_DNA-bd_sf"/>
</dbReference>
<dbReference type="InterPro" id="IPR036388">
    <property type="entry name" value="WH-like_DNA-bd_sf"/>
</dbReference>
<accession>A0A6N6N2F7</accession>
<name>A0A6N6N2F7_9BACT</name>
<keyword evidence="7" id="KW-1185">Reference proteome</keyword>
<dbReference type="InterPro" id="IPR005119">
    <property type="entry name" value="LysR_subst-bd"/>
</dbReference>
<dbReference type="OrthoDB" id="5317428at2"/>
<dbReference type="AlphaFoldDB" id="A0A6N6N2F7"/>
<feature type="domain" description="HTH lysR-type" evidence="5">
    <location>
        <begin position="1"/>
        <end position="58"/>
    </location>
</feature>
<organism evidence="6 7">
    <name type="scientific">Pseudodesulfovibrio senegalensis</name>
    <dbReference type="NCBI Taxonomy" id="1721087"/>
    <lineage>
        <taxon>Bacteria</taxon>
        <taxon>Pseudomonadati</taxon>
        <taxon>Thermodesulfobacteriota</taxon>
        <taxon>Desulfovibrionia</taxon>
        <taxon>Desulfovibrionales</taxon>
        <taxon>Desulfovibrionaceae</taxon>
    </lineage>
</organism>
<dbReference type="Pfam" id="PF00126">
    <property type="entry name" value="HTH_1"/>
    <property type="match status" value="1"/>
</dbReference>
<dbReference type="SUPFAM" id="SSF53850">
    <property type="entry name" value="Periplasmic binding protein-like II"/>
    <property type="match status" value="1"/>
</dbReference>
<dbReference type="FunFam" id="1.10.10.10:FF:000001">
    <property type="entry name" value="LysR family transcriptional regulator"/>
    <property type="match status" value="1"/>
</dbReference>
<dbReference type="GO" id="GO:0003677">
    <property type="term" value="F:DNA binding"/>
    <property type="evidence" value="ECO:0007669"/>
    <property type="project" value="UniProtKB-KW"/>
</dbReference>
<keyword evidence="2" id="KW-0805">Transcription regulation</keyword>
<dbReference type="GO" id="GO:0003700">
    <property type="term" value="F:DNA-binding transcription factor activity"/>
    <property type="evidence" value="ECO:0007669"/>
    <property type="project" value="InterPro"/>
</dbReference>
<evidence type="ECO:0000256" key="2">
    <source>
        <dbReference type="ARBA" id="ARBA00023015"/>
    </source>
</evidence>